<dbReference type="Pfam" id="PF08327">
    <property type="entry name" value="AHSA1"/>
    <property type="match status" value="1"/>
</dbReference>
<dbReference type="PANTHER" id="PTHR36929">
    <property type="entry name" value="ATTACHMENT SUBUNIT, PUTATIVE-RELATED"/>
    <property type="match status" value="1"/>
</dbReference>
<dbReference type="Proteomes" id="UP000053087">
    <property type="component" value="Chromosome"/>
</dbReference>
<evidence type="ECO:0000313" key="6">
    <source>
        <dbReference type="Proteomes" id="UP000585579"/>
    </source>
</evidence>
<proteinExistence type="inferred from homology"/>
<organism evidence="3 5">
    <name type="scientific">Methanosarcina flavescens</name>
    <dbReference type="NCBI Taxonomy" id="1715806"/>
    <lineage>
        <taxon>Archaea</taxon>
        <taxon>Methanobacteriati</taxon>
        <taxon>Methanobacteriota</taxon>
        <taxon>Stenosarchaea group</taxon>
        <taxon>Methanomicrobia</taxon>
        <taxon>Methanosarcinales</taxon>
        <taxon>Methanosarcinaceae</taxon>
        <taxon>Methanosarcina</taxon>
    </lineage>
</organism>
<accession>A0A660HWU2</accession>
<dbReference type="Gene3D" id="3.30.530.20">
    <property type="match status" value="1"/>
</dbReference>
<comment type="similarity">
    <text evidence="1">Belongs to the AHA1 family.</text>
</comment>
<dbReference type="InterPro" id="IPR023393">
    <property type="entry name" value="START-like_dom_sf"/>
</dbReference>
<evidence type="ECO:0000313" key="5">
    <source>
        <dbReference type="Proteomes" id="UP000053087"/>
    </source>
</evidence>
<evidence type="ECO:0000259" key="2">
    <source>
        <dbReference type="Pfam" id="PF08327"/>
    </source>
</evidence>
<gene>
    <name evidence="3" type="ORF">AOB57_014340</name>
    <name evidence="4" type="ORF">GX302_02790</name>
</gene>
<evidence type="ECO:0000256" key="1">
    <source>
        <dbReference type="ARBA" id="ARBA00006817"/>
    </source>
</evidence>
<protein>
    <submittedName>
        <fullName evidence="3">ATPase</fullName>
    </submittedName>
    <submittedName>
        <fullName evidence="4">SRPBCC family protein</fullName>
    </submittedName>
</protein>
<feature type="domain" description="Activator of Hsp90 ATPase homologue 1/2-like C-terminal" evidence="2">
    <location>
        <begin position="25"/>
        <end position="160"/>
    </location>
</feature>
<dbReference type="AlphaFoldDB" id="A0A660HWU2"/>
<reference evidence="3" key="2">
    <citation type="submission" date="2018-10" db="EMBL/GenBank/DDBJ databases">
        <authorList>
            <person name="Fischer M.A."/>
            <person name="Kern T."/>
            <person name="Deppenmeier U."/>
            <person name="Schmitz R.A."/>
            <person name="Rother M."/>
        </authorList>
    </citation>
    <scope>NUCLEOTIDE SEQUENCE</scope>
    <source>
        <strain evidence="3">E03.2</strain>
    </source>
</reference>
<reference evidence="3 5" key="1">
    <citation type="journal article" date="2016" name="Int. J. Syst. Evol. Microbiol.">
        <title>Methanosarcina flavescens sp. nov., a methanogenic archaeon isolated from a full-scale anaerobic digester.</title>
        <authorList>
            <person name="Kern T."/>
            <person name="Fischer M.A."/>
            <person name="Deppenmeier U."/>
            <person name="Schmitz R.A."/>
            <person name="Rother M."/>
        </authorList>
    </citation>
    <scope>NUCLEOTIDE SEQUENCE [LARGE SCALE GENOMIC DNA]</scope>
    <source>
        <strain evidence="3 5">E03.2</strain>
    </source>
</reference>
<name>A0A660HWU2_9EURY</name>
<dbReference type="Proteomes" id="UP000585579">
    <property type="component" value="Unassembled WGS sequence"/>
</dbReference>
<dbReference type="OrthoDB" id="165863at2157"/>
<keyword evidence="5" id="KW-1185">Reference proteome</keyword>
<sequence length="172" mass="19784">MTNNKKTKISAEPGKQEIVITREFDAPRELVFKAFTDPELYAQWLGPRGFTMKLEVFEPKNGGKWRYIHKDQDGNEYAFHGVYHEVTAPERIISTFEFEGLPEKGHVALETARFEALPGNRTRLASQAVFQSVKDRDGELQSDMEKGVNDSYERLDELLEKLVKESKMKTVD</sequence>
<reference evidence="4 6" key="3">
    <citation type="journal article" date="2020" name="Biotechnol. Biofuels">
        <title>New insights from the biogas microbiome by comprehensive genome-resolved metagenomics of nearly 1600 species originating from multiple anaerobic digesters.</title>
        <authorList>
            <person name="Campanaro S."/>
            <person name="Treu L."/>
            <person name="Rodriguez-R L.M."/>
            <person name="Kovalovszki A."/>
            <person name="Ziels R.M."/>
            <person name="Maus I."/>
            <person name="Zhu X."/>
            <person name="Kougias P.G."/>
            <person name="Basile A."/>
            <person name="Luo G."/>
            <person name="Schluter A."/>
            <person name="Konstantinidis K.T."/>
            <person name="Angelidaki I."/>
        </authorList>
    </citation>
    <scope>NUCLEOTIDE SEQUENCE [LARGE SCALE GENOMIC DNA]</scope>
    <source>
        <strain evidence="4">AS22ysBPME_46</strain>
    </source>
</reference>
<evidence type="ECO:0000313" key="3">
    <source>
        <dbReference type="EMBL" id="AYK16489.1"/>
    </source>
</evidence>
<dbReference type="SUPFAM" id="SSF55961">
    <property type="entry name" value="Bet v1-like"/>
    <property type="match status" value="1"/>
</dbReference>
<dbReference type="KEGG" id="mfz:AOB57_014340"/>
<evidence type="ECO:0000313" key="4">
    <source>
        <dbReference type="EMBL" id="NLK31786.1"/>
    </source>
</evidence>
<dbReference type="EMBL" id="CP032683">
    <property type="protein sequence ID" value="AYK16489.1"/>
    <property type="molecule type" value="Genomic_DNA"/>
</dbReference>
<dbReference type="PANTHER" id="PTHR36929:SF5">
    <property type="entry name" value="BLR6751 PROTEIN"/>
    <property type="match status" value="1"/>
</dbReference>
<dbReference type="EMBL" id="JAAYQL010000015">
    <property type="protein sequence ID" value="NLK31786.1"/>
    <property type="molecule type" value="Genomic_DNA"/>
</dbReference>
<dbReference type="InterPro" id="IPR013538">
    <property type="entry name" value="ASHA1/2-like_C"/>
</dbReference>
<dbReference type="CDD" id="cd07826">
    <property type="entry name" value="SRPBCC_CalC_Aha1-like_9"/>
    <property type="match status" value="1"/>
</dbReference>